<protein>
    <submittedName>
        <fullName evidence="1">Uncharacterized protein</fullName>
    </submittedName>
</protein>
<organism evidence="1 2">
    <name type="scientific">Mesorhizobium alhagi CCNWXJ12-2</name>
    <dbReference type="NCBI Taxonomy" id="1107882"/>
    <lineage>
        <taxon>Bacteria</taxon>
        <taxon>Pseudomonadati</taxon>
        <taxon>Pseudomonadota</taxon>
        <taxon>Alphaproteobacteria</taxon>
        <taxon>Hyphomicrobiales</taxon>
        <taxon>Phyllobacteriaceae</taxon>
        <taxon>Allomesorhizobium</taxon>
    </lineage>
</organism>
<accession>H0HWP6</accession>
<name>H0HWP6_9HYPH</name>
<reference evidence="1 2" key="1">
    <citation type="journal article" date="2012" name="J. Bacteriol.">
        <title>Draft Genome Sequence of Mesorhizobium alhagi CCNWXJ12-2T, a Novel Salt-Resistant Species Isolated from the Desert of Northwestern China.</title>
        <authorList>
            <person name="Zhou M."/>
            <person name="Chen W."/>
            <person name="Chen H."/>
            <person name="Wei G."/>
        </authorList>
    </citation>
    <scope>NUCLEOTIDE SEQUENCE [LARGE SCALE GENOMIC DNA]</scope>
    <source>
        <strain evidence="1 2">CCNWXJ12-2</strain>
    </source>
</reference>
<dbReference type="Proteomes" id="UP000003250">
    <property type="component" value="Unassembled WGS sequence"/>
</dbReference>
<dbReference type="AlphaFoldDB" id="H0HWP6"/>
<dbReference type="EMBL" id="AHAM01000187">
    <property type="protein sequence ID" value="EHK54845.1"/>
    <property type="molecule type" value="Genomic_DNA"/>
</dbReference>
<gene>
    <name evidence="1" type="ORF">MAXJ12_23057</name>
</gene>
<evidence type="ECO:0000313" key="1">
    <source>
        <dbReference type="EMBL" id="EHK54845.1"/>
    </source>
</evidence>
<keyword evidence="2" id="KW-1185">Reference proteome</keyword>
<sequence>MLFVAAKKVGSGEQPDVSHNVLATQIQNLR</sequence>
<evidence type="ECO:0000313" key="2">
    <source>
        <dbReference type="Proteomes" id="UP000003250"/>
    </source>
</evidence>
<proteinExistence type="predicted"/>